<evidence type="ECO:0000313" key="2">
    <source>
        <dbReference type="Proteomes" id="UP000031443"/>
    </source>
</evidence>
<dbReference type="EMBL" id="KB503068">
    <property type="protein sequence ID" value="EMP40870.1"/>
    <property type="molecule type" value="Genomic_DNA"/>
</dbReference>
<organism evidence="1 2">
    <name type="scientific">Chelonia mydas</name>
    <name type="common">Green sea-turtle</name>
    <name type="synonym">Chelonia agassizi</name>
    <dbReference type="NCBI Taxonomy" id="8469"/>
    <lineage>
        <taxon>Eukaryota</taxon>
        <taxon>Metazoa</taxon>
        <taxon>Chordata</taxon>
        <taxon>Craniata</taxon>
        <taxon>Vertebrata</taxon>
        <taxon>Euteleostomi</taxon>
        <taxon>Archelosauria</taxon>
        <taxon>Testudinata</taxon>
        <taxon>Testudines</taxon>
        <taxon>Cryptodira</taxon>
        <taxon>Durocryptodira</taxon>
        <taxon>Americhelydia</taxon>
        <taxon>Chelonioidea</taxon>
        <taxon>Cheloniidae</taxon>
        <taxon>Chelonia</taxon>
    </lineage>
</organism>
<proteinExistence type="predicted"/>
<dbReference type="AlphaFoldDB" id="M7BYF2"/>
<protein>
    <submittedName>
        <fullName evidence="1">Uncharacterized protein</fullName>
    </submittedName>
</protein>
<reference evidence="2" key="1">
    <citation type="journal article" date="2013" name="Nat. Genet.">
        <title>The draft genomes of soft-shell turtle and green sea turtle yield insights into the development and evolution of the turtle-specific body plan.</title>
        <authorList>
            <person name="Wang Z."/>
            <person name="Pascual-Anaya J."/>
            <person name="Zadissa A."/>
            <person name="Li W."/>
            <person name="Niimura Y."/>
            <person name="Huang Z."/>
            <person name="Li C."/>
            <person name="White S."/>
            <person name="Xiong Z."/>
            <person name="Fang D."/>
            <person name="Wang B."/>
            <person name="Ming Y."/>
            <person name="Chen Y."/>
            <person name="Zheng Y."/>
            <person name="Kuraku S."/>
            <person name="Pignatelli M."/>
            <person name="Herrero J."/>
            <person name="Beal K."/>
            <person name="Nozawa M."/>
            <person name="Li Q."/>
            <person name="Wang J."/>
            <person name="Zhang H."/>
            <person name="Yu L."/>
            <person name="Shigenobu S."/>
            <person name="Wang J."/>
            <person name="Liu J."/>
            <person name="Flicek P."/>
            <person name="Searle S."/>
            <person name="Wang J."/>
            <person name="Kuratani S."/>
            <person name="Yin Y."/>
            <person name="Aken B."/>
            <person name="Zhang G."/>
            <person name="Irie N."/>
        </authorList>
    </citation>
    <scope>NUCLEOTIDE SEQUENCE [LARGE SCALE GENOMIC DNA]</scope>
</reference>
<gene>
    <name evidence="1" type="ORF">UY3_01996</name>
</gene>
<dbReference type="Proteomes" id="UP000031443">
    <property type="component" value="Unassembled WGS sequence"/>
</dbReference>
<keyword evidence="2" id="KW-1185">Reference proteome</keyword>
<sequence>MSLLRGAMWSQELNRKAEINAIAFQIVVGKGPGASDRFVYLLRPQVRPFTAPTGCGSLLQANGGCGKGGHTIFGKNYQIAIDFYLFNGSYPAASNVRSEVYEVAHRFNLFRRRVEGILQGGKKQQIRKKMSGRGTNRSIVGQSRFYRDIWSPYPNILDSLFLTIPLYYLFNTENFILREALIL</sequence>
<evidence type="ECO:0000313" key="1">
    <source>
        <dbReference type="EMBL" id="EMP40870.1"/>
    </source>
</evidence>
<accession>M7BYF2</accession>
<name>M7BYF2_CHEMY</name>